<dbReference type="InterPro" id="IPR019887">
    <property type="entry name" value="Tscrpt_reg_AsnC/Lrp_C"/>
</dbReference>
<accession>A0A8J4E5C1</accession>
<keyword evidence="2" id="KW-0238">DNA-binding</keyword>
<dbReference type="InterPro" id="IPR036388">
    <property type="entry name" value="WH-like_DNA-bd_sf"/>
</dbReference>
<feature type="domain" description="HTH asnC-type" evidence="4">
    <location>
        <begin position="1"/>
        <end position="62"/>
    </location>
</feature>
<keyword evidence="1" id="KW-0805">Transcription regulation</keyword>
<dbReference type="PROSITE" id="PS50956">
    <property type="entry name" value="HTH_ASNC_2"/>
    <property type="match status" value="1"/>
</dbReference>
<evidence type="ECO:0000256" key="2">
    <source>
        <dbReference type="ARBA" id="ARBA00023125"/>
    </source>
</evidence>
<dbReference type="Gene3D" id="1.10.10.10">
    <property type="entry name" value="Winged helix-like DNA-binding domain superfamily/Winged helix DNA-binding domain"/>
    <property type="match status" value="1"/>
</dbReference>
<dbReference type="RefSeq" id="WP_204007262.1">
    <property type="nucleotide sequence ID" value="NZ_BOPG01000072.1"/>
</dbReference>
<sequence>MDATDRAIVDELQRDARQSNRDLAAKLGIAPSTCLERVRALRARGVITGYHAAVSLRALDRNLQALVAVQVRPLSRDVINDFKRYMSEQPEVLSVFVLAGGDDFIVHVAVADIQRLHDFLMDRFTIRREIIGFRTSIIYQHVASTVVPPLDE</sequence>
<dbReference type="PANTHER" id="PTHR30154:SF54">
    <property type="entry name" value="POSSIBLE TRANSCRIPTIONAL REGULATORY PROTEIN (PROBABLY LRP_ASNC-FAMILY)"/>
    <property type="match status" value="1"/>
</dbReference>
<comment type="caution">
    <text evidence="5">The sequence shown here is derived from an EMBL/GenBank/DDBJ whole genome shotgun (WGS) entry which is preliminary data.</text>
</comment>
<evidence type="ECO:0000256" key="3">
    <source>
        <dbReference type="ARBA" id="ARBA00023163"/>
    </source>
</evidence>
<dbReference type="SUPFAM" id="SSF46785">
    <property type="entry name" value="Winged helix' DNA-binding domain"/>
    <property type="match status" value="1"/>
</dbReference>
<name>A0A8J4E5C1_9ACTN</name>
<dbReference type="PRINTS" id="PR00033">
    <property type="entry name" value="HTHASNC"/>
</dbReference>
<dbReference type="GO" id="GO:0043565">
    <property type="term" value="F:sequence-specific DNA binding"/>
    <property type="evidence" value="ECO:0007669"/>
    <property type="project" value="InterPro"/>
</dbReference>
<dbReference type="PANTHER" id="PTHR30154">
    <property type="entry name" value="LEUCINE-RESPONSIVE REGULATORY PROTEIN"/>
    <property type="match status" value="1"/>
</dbReference>
<evidence type="ECO:0000313" key="5">
    <source>
        <dbReference type="EMBL" id="GIJ61959.1"/>
    </source>
</evidence>
<dbReference type="GO" id="GO:0005829">
    <property type="term" value="C:cytosol"/>
    <property type="evidence" value="ECO:0007669"/>
    <property type="project" value="TreeGrafter"/>
</dbReference>
<evidence type="ECO:0000256" key="1">
    <source>
        <dbReference type="ARBA" id="ARBA00023015"/>
    </source>
</evidence>
<dbReference type="InterPro" id="IPR011991">
    <property type="entry name" value="ArsR-like_HTH"/>
</dbReference>
<dbReference type="InterPro" id="IPR036390">
    <property type="entry name" value="WH_DNA-bd_sf"/>
</dbReference>
<proteinExistence type="predicted"/>
<dbReference type="Pfam" id="PF13412">
    <property type="entry name" value="HTH_24"/>
    <property type="match status" value="1"/>
</dbReference>
<dbReference type="SMART" id="SM00344">
    <property type="entry name" value="HTH_ASNC"/>
    <property type="match status" value="1"/>
</dbReference>
<dbReference type="InterPro" id="IPR011008">
    <property type="entry name" value="Dimeric_a/b-barrel"/>
</dbReference>
<dbReference type="InterPro" id="IPR019888">
    <property type="entry name" value="Tscrpt_reg_AsnC-like"/>
</dbReference>
<dbReference type="Gene3D" id="3.30.70.920">
    <property type="match status" value="1"/>
</dbReference>
<dbReference type="Proteomes" id="UP000612585">
    <property type="component" value="Unassembled WGS sequence"/>
</dbReference>
<dbReference type="SUPFAM" id="SSF54909">
    <property type="entry name" value="Dimeric alpha+beta barrel"/>
    <property type="match status" value="1"/>
</dbReference>
<dbReference type="InterPro" id="IPR000485">
    <property type="entry name" value="AsnC-type_HTH_dom"/>
</dbReference>
<organism evidence="5 6">
    <name type="scientific">Virgisporangium aurantiacum</name>
    <dbReference type="NCBI Taxonomy" id="175570"/>
    <lineage>
        <taxon>Bacteria</taxon>
        <taxon>Bacillati</taxon>
        <taxon>Actinomycetota</taxon>
        <taxon>Actinomycetes</taxon>
        <taxon>Micromonosporales</taxon>
        <taxon>Micromonosporaceae</taxon>
        <taxon>Virgisporangium</taxon>
    </lineage>
</organism>
<dbReference type="EMBL" id="BOPG01000072">
    <property type="protein sequence ID" value="GIJ61959.1"/>
    <property type="molecule type" value="Genomic_DNA"/>
</dbReference>
<evidence type="ECO:0000259" key="4">
    <source>
        <dbReference type="PROSITE" id="PS50956"/>
    </source>
</evidence>
<protein>
    <submittedName>
        <fullName evidence="5">AsnC family transcriptional regulator</fullName>
    </submittedName>
</protein>
<keyword evidence="3" id="KW-0804">Transcription</keyword>
<gene>
    <name evidence="5" type="ORF">Vau01_094750</name>
</gene>
<reference evidence="5" key="1">
    <citation type="submission" date="2021-01" db="EMBL/GenBank/DDBJ databases">
        <title>Whole genome shotgun sequence of Virgisporangium aurantiacum NBRC 16421.</title>
        <authorList>
            <person name="Komaki H."/>
            <person name="Tamura T."/>
        </authorList>
    </citation>
    <scope>NUCLEOTIDE SEQUENCE</scope>
    <source>
        <strain evidence="5">NBRC 16421</strain>
    </source>
</reference>
<keyword evidence="6" id="KW-1185">Reference proteome</keyword>
<dbReference type="Pfam" id="PF01037">
    <property type="entry name" value="AsnC_trans_reg"/>
    <property type="match status" value="1"/>
</dbReference>
<dbReference type="AlphaFoldDB" id="A0A8J4E5C1"/>
<dbReference type="CDD" id="cd00090">
    <property type="entry name" value="HTH_ARSR"/>
    <property type="match status" value="1"/>
</dbReference>
<dbReference type="GO" id="GO:0043200">
    <property type="term" value="P:response to amino acid"/>
    <property type="evidence" value="ECO:0007669"/>
    <property type="project" value="TreeGrafter"/>
</dbReference>
<evidence type="ECO:0000313" key="6">
    <source>
        <dbReference type="Proteomes" id="UP000612585"/>
    </source>
</evidence>